<proteinExistence type="predicted"/>
<gene>
    <name evidence="2" type="ORF">DEJ48_02680</name>
</gene>
<dbReference type="RefSeq" id="WP_150214103.1">
    <property type="nucleotide sequence ID" value="NZ_CP029192.1"/>
</dbReference>
<accession>A0A5P2BQ51</accession>
<protein>
    <submittedName>
        <fullName evidence="2">Uncharacterized protein</fullName>
    </submittedName>
</protein>
<organism evidence="2 3">
    <name type="scientific">Streptomyces venezuelae</name>
    <dbReference type="NCBI Taxonomy" id="54571"/>
    <lineage>
        <taxon>Bacteria</taxon>
        <taxon>Bacillati</taxon>
        <taxon>Actinomycetota</taxon>
        <taxon>Actinomycetes</taxon>
        <taxon>Kitasatosporales</taxon>
        <taxon>Streptomycetaceae</taxon>
        <taxon>Streptomyces</taxon>
    </lineage>
</organism>
<evidence type="ECO:0000256" key="1">
    <source>
        <dbReference type="SAM" id="MobiDB-lite"/>
    </source>
</evidence>
<dbReference type="EMBL" id="CP029192">
    <property type="protein sequence ID" value="QES32453.1"/>
    <property type="molecule type" value="Genomic_DNA"/>
</dbReference>
<evidence type="ECO:0000313" key="2">
    <source>
        <dbReference type="EMBL" id="QES32453.1"/>
    </source>
</evidence>
<feature type="region of interest" description="Disordered" evidence="1">
    <location>
        <begin position="1"/>
        <end position="61"/>
    </location>
</feature>
<evidence type="ECO:0000313" key="3">
    <source>
        <dbReference type="Proteomes" id="UP000322927"/>
    </source>
</evidence>
<sequence>MTGTSEPEAARPRPAKSSRAADGSASVMVSPALHGAERSQYVPDDLSAERRSRLHEAAPAQ</sequence>
<reference evidence="2 3" key="1">
    <citation type="submission" date="2018-05" db="EMBL/GenBank/DDBJ databases">
        <title>Streptomyces venezuelae.</title>
        <authorList>
            <person name="Kim W."/>
            <person name="Lee N."/>
            <person name="Cho B.-K."/>
        </authorList>
    </citation>
    <scope>NUCLEOTIDE SEQUENCE [LARGE SCALE GENOMIC DNA]</scope>
    <source>
        <strain evidence="2 3">ATCC 14584</strain>
    </source>
</reference>
<feature type="compositionally biased region" description="Basic and acidic residues" evidence="1">
    <location>
        <begin position="47"/>
        <end position="61"/>
    </location>
</feature>
<name>A0A5P2BQ51_STRVZ</name>
<dbReference type="AlphaFoldDB" id="A0A5P2BQ51"/>
<dbReference type="Proteomes" id="UP000322927">
    <property type="component" value="Chromosome"/>
</dbReference>